<keyword evidence="4 7" id="KW-0812">Transmembrane</keyword>
<evidence type="ECO:0000256" key="6">
    <source>
        <dbReference type="ARBA" id="ARBA00023136"/>
    </source>
</evidence>
<evidence type="ECO:0000256" key="1">
    <source>
        <dbReference type="ARBA" id="ARBA00004651"/>
    </source>
</evidence>
<proteinExistence type="inferred from homology"/>
<evidence type="ECO:0000256" key="3">
    <source>
        <dbReference type="ARBA" id="ARBA00022475"/>
    </source>
</evidence>
<dbReference type="InterPro" id="IPR018383">
    <property type="entry name" value="UPF0324_pro"/>
</dbReference>
<feature type="transmembrane region" description="Helical" evidence="7">
    <location>
        <begin position="39"/>
        <end position="56"/>
    </location>
</feature>
<feature type="transmembrane region" description="Helical" evidence="7">
    <location>
        <begin position="127"/>
        <end position="149"/>
    </location>
</feature>
<evidence type="ECO:0000256" key="7">
    <source>
        <dbReference type="SAM" id="Phobius"/>
    </source>
</evidence>
<dbReference type="AlphaFoldDB" id="A0A285GWV1"/>
<accession>A0A285GWV1</accession>
<evidence type="ECO:0000313" key="8">
    <source>
        <dbReference type="EMBL" id="SNY27774.1"/>
    </source>
</evidence>
<feature type="transmembrane region" description="Helical" evidence="7">
    <location>
        <begin position="309"/>
        <end position="328"/>
    </location>
</feature>
<name>A0A285GWV1_9FIRM</name>
<dbReference type="PANTHER" id="PTHR30106">
    <property type="entry name" value="INNER MEMBRANE PROTEIN YEIH-RELATED"/>
    <property type="match status" value="1"/>
</dbReference>
<dbReference type="PANTHER" id="PTHR30106:SF2">
    <property type="entry name" value="UPF0324 INNER MEMBRANE PROTEIN YEIH"/>
    <property type="match status" value="1"/>
</dbReference>
<evidence type="ECO:0000256" key="2">
    <source>
        <dbReference type="ARBA" id="ARBA00007977"/>
    </source>
</evidence>
<dbReference type="STRING" id="1413210.U472_02500"/>
<keyword evidence="5 7" id="KW-1133">Transmembrane helix</keyword>
<feature type="transmembrane region" description="Helical" evidence="7">
    <location>
        <begin position="220"/>
        <end position="237"/>
    </location>
</feature>
<reference evidence="9" key="1">
    <citation type="submission" date="2017-09" db="EMBL/GenBank/DDBJ databases">
        <authorList>
            <person name="Varghese N."/>
            <person name="Submissions S."/>
        </authorList>
    </citation>
    <scope>NUCLEOTIDE SEQUENCE [LARGE SCALE GENOMIC DNA]</scope>
    <source>
        <strain evidence="9">MSL47</strain>
    </source>
</reference>
<feature type="transmembrane region" description="Helical" evidence="7">
    <location>
        <begin position="277"/>
        <end position="297"/>
    </location>
</feature>
<dbReference type="Pfam" id="PF03601">
    <property type="entry name" value="Cons_hypoth698"/>
    <property type="match status" value="1"/>
</dbReference>
<dbReference type="GO" id="GO:0005886">
    <property type="term" value="C:plasma membrane"/>
    <property type="evidence" value="ECO:0007669"/>
    <property type="project" value="UniProtKB-SubCell"/>
</dbReference>
<feature type="transmembrane region" description="Helical" evidence="7">
    <location>
        <begin position="93"/>
        <end position="115"/>
    </location>
</feature>
<dbReference type="Proteomes" id="UP000219573">
    <property type="component" value="Unassembled WGS sequence"/>
</dbReference>
<feature type="transmembrane region" description="Helical" evidence="7">
    <location>
        <begin position="12"/>
        <end position="33"/>
    </location>
</feature>
<evidence type="ECO:0000256" key="4">
    <source>
        <dbReference type="ARBA" id="ARBA00022692"/>
    </source>
</evidence>
<organism evidence="8 9">
    <name type="scientific">Orenia metallireducens</name>
    <dbReference type="NCBI Taxonomy" id="1413210"/>
    <lineage>
        <taxon>Bacteria</taxon>
        <taxon>Bacillati</taxon>
        <taxon>Bacillota</taxon>
        <taxon>Clostridia</taxon>
        <taxon>Halanaerobiales</taxon>
        <taxon>Halobacteroidaceae</taxon>
        <taxon>Orenia</taxon>
    </lineage>
</organism>
<evidence type="ECO:0000256" key="5">
    <source>
        <dbReference type="ARBA" id="ARBA00022989"/>
    </source>
</evidence>
<dbReference type="EMBL" id="OBDZ01000011">
    <property type="protein sequence ID" value="SNY27774.1"/>
    <property type="molecule type" value="Genomic_DNA"/>
</dbReference>
<comment type="subcellular location">
    <subcellularLocation>
        <location evidence="1">Cell membrane</location>
        <topology evidence="1">Multi-pass membrane protein</topology>
    </subcellularLocation>
</comment>
<sequence length="332" mass="35038">MSGMDSSRWELIIQKIPGLFLATVIALVGRYLATWIPNLGGVTIAILLGMVIGNFFDFDGNYGLGVRFAEKKLLSLAIMLMGLKLELSVLGELGLSAIIVIIIMVFSTITMGIIFGRLLGLSPSFSILLGVGNGICGSSAIAAVAPIVSKEEEEIGLSIGVVNLLGTIGIFLLPLLVHLLRLEEASSGLMIGGTLQAVGQVVAAGFSINDKIGRLATVVKMGRILMLAPVVLLFTFSSSDNNSDSKGKFSLPGFIVGFFIFSLLGSLGIIPETISNFLKSLSKVLLIIAMAAIGLKIKLSSLLKQGPKALIAGLFIFLGQLLLITFLIKLML</sequence>
<gene>
    <name evidence="8" type="ORF">SAMN06265827_11184</name>
</gene>
<feature type="transmembrane region" description="Helical" evidence="7">
    <location>
        <begin position="249"/>
        <end position="271"/>
    </location>
</feature>
<comment type="similarity">
    <text evidence="2">Belongs to the UPF0324 family.</text>
</comment>
<evidence type="ECO:0000313" key="9">
    <source>
        <dbReference type="Proteomes" id="UP000219573"/>
    </source>
</evidence>
<feature type="transmembrane region" description="Helical" evidence="7">
    <location>
        <begin position="68"/>
        <end position="87"/>
    </location>
</feature>
<protein>
    <submittedName>
        <fullName evidence="8">Conserved hypothetical integral membrane protein</fullName>
    </submittedName>
</protein>
<keyword evidence="3" id="KW-1003">Cell membrane</keyword>
<keyword evidence="9" id="KW-1185">Reference proteome</keyword>
<keyword evidence="6 7" id="KW-0472">Membrane</keyword>
<feature type="transmembrane region" description="Helical" evidence="7">
    <location>
        <begin position="155"/>
        <end position="177"/>
    </location>
</feature>
<feature type="transmembrane region" description="Helical" evidence="7">
    <location>
        <begin position="189"/>
        <end position="208"/>
    </location>
</feature>